<feature type="domain" description="DUF2510" evidence="3">
    <location>
        <begin position="10"/>
        <end position="36"/>
    </location>
</feature>
<evidence type="ECO:0000313" key="4">
    <source>
        <dbReference type="EMBL" id="BAH49632.1"/>
    </source>
</evidence>
<dbReference type="HOGENOM" id="CLU_1371266_0_0_11"/>
<organism evidence="4 5">
    <name type="scientific">Rhodococcus opacus (strain B4)</name>
    <dbReference type="NCBI Taxonomy" id="632772"/>
    <lineage>
        <taxon>Bacteria</taxon>
        <taxon>Bacillati</taxon>
        <taxon>Actinomycetota</taxon>
        <taxon>Actinomycetes</taxon>
        <taxon>Mycobacteriales</taxon>
        <taxon>Nocardiaceae</taxon>
        <taxon>Rhodococcus</taxon>
    </lineage>
</organism>
<proteinExistence type="predicted"/>
<feature type="transmembrane region" description="Helical" evidence="2">
    <location>
        <begin position="51"/>
        <end position="69"/>
    </location>
</feature>
<feature type="region of interest" description="Disordered" evidence="1">
    <location>
        <begin position="98"/>
        <end position="121"/>
    </location>
</feature>
<name>C1AXC8_RHOOB</name>
<evidence type="ECO:0000256" key="2">
    <source>
        <dbReference type="SAM" id="Phobius"/>
    </source>
</evidence>
<sequence length="209" mass="22149">MTDDAHVTPAGWYPDPSGGQRYWDGAKWLDLPDPSPKLEAAGKTKRLPKKWAIGALVALVLICAGGATWKLMHDARVAAAEDAAIKLAAQEEADRVAAENARRAEAQAAQQKRDNAERASREAAVTEIETSVKTMAEGHVAKGLIDGSVISVSCSPVSGGSTDDLTETTTVFECFTATKDNGDGTMSGFKYHATMNWTSGEFTYGMGAP</sequence>
<dbReference type="AlphaFoldDB" id="C1AXC8"/>
<reference evidence="4 5" key="1">
    <citation type="submission" date="2009-03" db="EMBL/GenBank/DDBJ databases">
        <title>Comparison of the complete genome sequences of Rhodococcus erythropolis PR4 and Rhodococcus opacus B4.</title>
        <authorList>
            <person name="Takarada H."/>
            <person name="Sekine M."/>
            <person name="Hosoyama A."/>
            <person name="Yamada R."/>
            <person name="Fujisawa T."/>
            <person name="Omata S."/>
            <person name="Shimizu A."/>
            <person name="Tsukatani N."/>
            <person name="Tanikawa S."/>
            <person name="Fujita N."/>
            <person name="Harayama S."/>
        </authorList>
    </citation>
    <scope>NUCLEOTIDE SEQUENCE [LARGE SCALE GENOMIC DNA]</scope>
    <source>
        <strain evidence="4 5">B4</strain>
    </source>
</reference>
<dbReference type="Pfam" id="PF10708">
    <property type="entry name" value="DUF2510"/>
    <property type="match status" value="1"/>
</dbReference>
<dbReference type="PATRIC" id="fig|632772.20.peg.1463"/>
<keyword evidence="2" id="KW-1133">Transmembrane helix</keyword>
<protein>
    <recommendedName>
        <fullName evidence="3">DUF2510 domain-containing protein</fullName>
    </recommendedName>
</protein>
<dbReference type="OrthoDB" id="4463773at2"/>
<evidence type="ECO:0000259" key="3">
    <source>
        <dbReference type="Pfam" id="PF10708"/>
    </source>
</evidence>
<gene>
    <name evidence="4" type="ordered locus">ROP_13850</name>
</gene>
<dbReference type="Proteomes" id="UP000002212">
    <property type="component" value="Chromosome"/>
</dbReference>
<evidence type="ECO:0000313" key="5">
    <source>
        <dbReference type="Proteomes" id="UP000002212"/>
    </source>
</evidence>
<dbReference type="KEGG" id="rop:ROP_13850"/>
<accession>C1AXC8</accession>
<keyword evidence="2" id="KW-0472">Membrane</keyword>
<dbReference type="EMBL" id="AP011115">
    <property type="protein sequence ID" value="BAH49632.1"/>
    <property type="molecule type" value="Genomic_DNA"/>
</dbReference>
<evidence type="ECO:0000256" key="1">
    <source>
        <dbReference type="SAM" id="MobiDB-lite"/>
    </source>
</evidence>
<keyword evidence="2" id="KW-0812">Transmembrane</keyword>
<dbReference type="InterPro" id="IPR018929">
    <property type="entry name" value="DUF2510"/>
</dbReference>
<dbReference type="STRING" id="632772.ROP_13850"/>